<keyword evidence="3 4" id="KW-0342">GTP-binding</keyword>
<evidence type="ECO:0000256" key="3">
    <source>
        <dbReference type="ARBA" id="ARBA00023134"/>
    </source>
</evidence>
<gene>
    <name evidence="8" type="primary">rapZ</name>
    <name evidence="8" type="ORF">NBH00_07110</name>
</gene>
<evidence type="ECO:0000259" key="6">
    <source>
        <dbReference type="Pfam" id="PF03668"/>
    </source>
</evidence>
<evidence type="ECO:0000313" key="8">
    <source>
        <dbReference type="EMBL" id="UTI65969.1"/>
    </source>
</evidence>
<evidence type="ECO:0000259" key="7">
    <source>
        <dbReference type="Pfam" id="PF22740"/>
    </source>
</evidence>
<name>A0ABY5DYG1_9ACTN</name>
<dbReference type="NCBIfam" id="NF003828">
    <property type="entry name" value="PRK05416.1"/>
    <property type="match status" value="1"/>
</dbReference>
<protein>
    <submittedName>
        <fullName evidence="8">RNase adapter RapZ</fullName>
    </submittedName>
</protein>
<dbReference type="Proteomes" id="UP001056035">
    <property type="component" value="Chromosome"/>
</dbReference>
<dbReference type="InterPro" id="IPR053931">
    <property type="entry name" value="RapZ_C"/>
</dbReference>
<dbReference type="SUPFAM" id="SSF52540">
    <property type="entry name" value="P-loop containing nucleoside triphosphate hydrolases"/>
    <property type="match status" value="1"/>
</dbReference>
<dbReference type="Pfam" id="PF22740">
    <property type="entry name" value="PapZ_C"/>
    <property type="match status" value="1"/>
</dbReference>
<feature type="domain" description="RapZ-like N-terminal" evidence="6">
    <location>
        <begin position="28"/>
        <end position="179"/>
    </location>
</feature>
<dbReference type="RefSeq" id="WP_254572647.1">
    <property type="nucleotide sequence ID" value="NZ_CP098502.1"/>
</dbReference>
<proteinExistence type="inferred from homology"/>
<dbReference type="PANTHER" id="PTHR30448:SF0">
    <property type="entry name" value="RNASE ADAPTER PROTEIN RAPZ"/>
    <property type="match status" value="1"/>
</dbReference>
<reference evidence="8 9" key="1">
    <citation type="submission" date="2022-06" db="EMBL/GenBank/DDBJ databases">
        <title>Paraconexibacter antarcticus.</title>
        <authorList>
            <person name="Kim C.S."/>
        </authorList>
    </citation>
    <scope>NUCLEOTIDE SEQUENCE [LARGE SCALE GENOMIC DNA]</scope>
    <source>
        <strain evidence="8 9">02-257</strain>
    </source>
</reference>
<evidence type="ECO:0000256" key="4">
    <source>
        <dbReference type="HAMAP-Rule" id="MF_00636"/>
    </source>
</evidence>
<feature type="binding site" evidence="4">
    <location>
        <begin position="34"/>
        <end position="41"/>
    </location>
    <ligand>
        <name>ATP</name>
        <dbReference type="ChEBI" id="CHEBI:30616"/>
    </ligand>
</feature>
<accession>A0ABY5DYG1</accession>
<dbReference type="HAMAP" id="MF_00636">
    <property type="entry name" value="RapZ_like"/>
    <property type="match status" value="1"/>
</dbReference>
<keyword evidence="9" id="KW-1185">Reference proteome</keyword>
<dbReference type="PIRSF" id="PIRSF005052">
    <property type="entry name" value="P-loopkin"/>
    <property type="match status" value="1"/>
</dbReference>
<dbReference type="InterPro" id="IPR027417">
    <property type="entry name" value="P-loop_NTPase"/>
</dbReference>
<dbReference type="InterPro" id="IPR005337">
    <property type="entry name" value="RapZ-like"/>
</dbReference>
<dbReference type="InterPro" id="IPR053930">
    <property type="entry name" value="RapZ-like_N"/>
</dbReference>
<feature type="compositionally biased region" description="Pro residues" evidence="5">
    <location>
        <begin position="1"/>
        <end position="14"/>
    </location>
</feature>
<evidence type="ECO:0000256" key="2">
    <source>
        <dbReference type="ARBA" id="ARBA00022840"/>
    </source>
</evidence>
<keyword evidence="2 4" id="KW-0067">ATP-binding</keyword>
<evidence type="ECO:0000313" key="9">
    <source>
        <dbReference type="Proteomes" id="UP001056035"/>
    </source>
</evidence>
<dbReference type="EMBL" id="CP098502">
    <property type="protein sequence ID" value="UTI65969.1"/>
    <property type="molecule type" value="Genomic_DNA"/>
</dbReference>
<dbReference type="PANTHER" id="PTHR30448">
    <property type="entry name" value="RNASE ADAPTER PROTEIN RAPZ"/>
    <property type="match status" value="1"/>
</dbReference>
<feature type="domain" description="RapZ C-terminal" evidence="7">
    <location>
        <begin position="190"/>
        <end position="309"/>
    </location>
</feature>
<feature type="region of interest" description="Disordered" evidence="5">
    <location>
        <begin position="1"/>
        <end position="22"/>
    </location>
</feature>
<dbReference type="Gene3D" id="3.40.50.300">
    <property type="entry name" value="P-loop containing nucleotide triphosphate hydrolases"/>
    <property type="match status" value="1"/>
</dbReference>
<organism evidence="8 9">
    <name type="scientific">Paraconexibacter antarcticus</name>
    <dbReference type="NCBI Taxonomy" id="2949664"/>
    <lineage>
        <taxon>Bacteria</taxon>
        <taxon>Bacillati</taxon>
        <taxon>Actinomycetota</taxon>
        <taxon>Thermoleophilia</taxon>
        <taxon>Solirubrobacterales</taxon>
        <taxon>Paraconexibacteraceae</taxon>
        <taxon>Paraconexibacter</taxon>
    </lineage>
</organism>
<evidence type="ECO:0000256" key="1">
    <source>
        <dbReference type="ARBA" id="ARBA00022741"/>
    </source>
</evidence>
<keyword evidence="1 4" id="KW-0547">Nucleotide-binding</keyword>
<evidence type="ECO:0000256" key="5">
    <source>
        <dbReference type="SAM" id="MobiDB-lite"/>
    </source>
</evidence>
<sequence>MVPTPEDAPGPPATATPAPDATPSRLQDLVVITGFSGAGKSTAMNVFEDAGYFCVDNLPPEMIRSLVDLFMHEGSKVEHAAVVSDVRGGEFFETLSAVVDGMATLEVAHRLLFLDADEQTLMNRYKETRRRHPLAPHSSIATGIAAERSVLEPLKQRADFVVDTTGLSAAELRRRIAAEYLPRQSAGRLAVTFQSFGFKHGPPRDADLSFDVRFLPNPHYVPDLRMLTGRDQRVVDYVAREGHLADFYERLIPLLDFLLPQYQAEGKSHLMVAVGCTGGRHRSVAIAEHLAARYRDREDLFVEVAHRDADRAKP</sequence>
<dbReference type="Pfam" id="PF03668">
    <property type="entry name" value="RapZ-like_N"/>
    <property type="match status" value="1"/>
</dbReference>
<feature type="binding site" evidence="4">
    <location>
        <begin position="85"/>
        <end position="88"/>
    </location>
    <ligand>
        <name>GTP</name>
        <dbReference type="ChEBI" id="CHEBI:37565"/>
    </ligand>
</feature>